<name>A3GGF4_PICST</name>
<dbReference type="RefSeq" id="XP_001387535.2">
    <property type="nucleotide sequence ID" value="XM_001387498.1"/>
</dbReference>
<protein>
    <submittedName>
        <fullName evidence="5">Gluconolactonase putatively involved in growth regulation</fullName>
        <ecNumber evidence="5">3.1.1.17</ecNumber>
    </submittedName>
</protein>
<organism evidence="5 6">
    <name type="scientific">Scheffersomyces stipitis (strain ATCC 58785 / CBS 6054 / NBRC 10063 / NRRL Y-11545)</name>
    <name type="common">Yeast</name>
    <name type="synonym">Pichia stipitis</name>
    <dbReference type="NCBI Taxonomy" id="322104"/>
    <lineage>
        <taxon>Eukaryota</taxon>
        <taxon>Fungi</taxon>
        <taxon>Dikarya</taxon>
        <taxon>Ascomycota</taxon>
        <taxon>Saccharomycotina</taxon>
        <taxon>Pichiomycetes</taxon>
        <taxon>Debaryomycetaceae</taxon>
        <taxon>Scheffersomyces</taxon>
    </lineage>
</organism>
<proteinExistence type="inferred from homology"/>
<comment type="caution">
    <text evidence="5">The sequence shown here is derived from an EMBL/GenBank/DDBJ whole genome shotgun (WGS) entry which is preliminary data.</text>
</comment>
<evidence type="ECO:0000259" key="4">
    <source>
        <dbReference type="Pfam" id="PF08450"/>
    </source>
</evidence>
<feature type="binding site" evidence="3">
    <location>
        <position position="121"/>
    </location>
    <ligand>
        <name>substrate</name>
    </ligand>
</feature>
<dbReference type="Proteomes" id="UP000002258">
    <property type="component" value="Chromosome 1"/>
</dbReference>
<evidence type="ECO:0000313" key="6">
    <source>
        <dbReference type="Proteomes" id="UP000002258"/>
    </source>
</evidence>
<dbReference type="InterPro" id="IPR013658">
    <property type="entry name" value="SGL"/>
</dbReference>
<dbReference type="InterPro" id="IPR005511">
    <property type="entry name" value="SMP-30"/>
</dbReference>
<dbReference type="Gene3D" id="2.120.10.30">
    <property type="entry name" value="TolB, C-terminal domain"/>
    <property type="match status" value="1"/>
</dbReference>
<dbReference type="OrthoDB" id="423498at2759"/>
<evidence type="ECO:0000313" key="5">
    <source>
        <dbReference type="EMBL" id="EAZ63512.2"/>
    </source>
</evidence>
<accession>A3GGF4</accession>
<dbReference type="KEGG" id="pic:PICST_28583"/>
<feature type="binding site" evidence="3">
    <location>
        <position position="229"/>
    </location>
    <ligand>
        <name>a divalent metal cation</name>
        <dbReference type="ChEBI" id="CHEBI:60240"/>
    </ligand>
</feature>
<dbReference type="PANTHER" id="PTHR10907:SF47">
    <property type="entry name" value="REGUCALCIN"/>
    <property type="match status" value="1"/>
</dbReference>
<feature type="active site" description="Proton donor/acceptor" evidence="2">
    <location>
        <position position="229"/>
    </location>
</feature>
<feature type="binding site" evidence="3">
    <location>
        <position position="174"/>
    </location>
    <ligand>
        <name>a divalent metal cation</name>
        <dbReference type="ChEBI" id="CHEBI:60240"/>
    </ligand>
</feature>
<feature type="binding site" evidence="3">
    <location>
        <position position="119"/>
    </location>
    <ligand>
        <name>substrate</name>
    </ligand>
</feature>
<feature type="domain" description="SMP-30/Gluconolactonase/LRE-like region" evidence="4">
    <location>
        <begin position="23"/>
        <end position="288"/>
    </location>
</feature>
<dbReference type="GeneID" id="4851353"/>
<keyword evidence="3" id="KW-0479">Metal-binding</keyword>
<dbReference type="PRINTS" id="PR01790">
    <property type="entry name" value="SMP30FAMILY"/>
</dbReference>
<dbReference type="PANTHER" id="PTHR10907">
    <property type="entry name" value="REGUCALCIN"/>
    <property type="match status" value="1"/>
</dbReference>
<dbReference type="InterPro" id="IPR011042">
    <property type="entry name" value="6-blade_b-propeller_TolB-like"/>
</dbReference>
<keyword evidence="6" id="KW-1185">Reference proteome</keyword>
<feature type="binding site" evidence="3">
    <location>
        <position position="25"/>
    </location>
    <ligand>
        <name>a divalent metal cation</name>
        <dbReference type="ChEBI" id="CHEBI:60240"/>
    </ligand>
</feature>
<comment type="cofactor">
    <cofactor evidence="3">
        <name>Zn(2+)</name>
        <dbReference type="ChEBI" id="CHEBI:29105"/>
    </cofactor>
    <text evidence="3">Binds 1 divalent metal cation per subunit.</text>
</comment>
<dbReference type="GO" id="GO:0004341">
    <property type="term" value="F:gluconolactonase activity"/>
    <property type="evidence" value="ECO:0007669"/>
    <property type="project" value="UniProtKB-EC"/>
</dbReference>
<evidence type="ECO:0000256" key="1">
    <source>
        <dbReference type="ARBA" id="ARBA00008853"/>
    </source>
</evidence>
<dbReference type="EC" id="3.1.1.17" evidence="5"/>
<dbReference type="AlphaFoldDB" id="A3GGF4"/>
<comment type="similarity">
    <text evidence="1">Belongs to the SMP-30/CGR1 family.</text>
</comment>
<gene>
    <name evidence="5" type="primary">CGR1</name>
    <name evidence="5" type="ORF">PICST_28583</name>
</gene>
<sequence>MTIQEIIKLDKSNIFLPNYRGRLTEGVTYNPANDTLIWVDIIVGEVHRVKLSSEAADKEHEVIKWGQSGESIGAIGLTTKNDVILVCGKYGVALGDFTTGKIEYFFKYPYDVTKQQRLRSNDGIVDPWGNLWIGVMNDFPVTFKEGVRPEGKLFRIDHKDLSITTMVDDTLIANGLAFSEDGKKLFWTDSLTFTNWQFDYDYATNTLSNRRPFIEAKKFFPDEASPEPDGFTMTKDGHIYHAVFSTSTVIHVDANAQLVSKIQLPASRITCVTSGGKYNDELFITTAHLQLDDFNATIDPKDTNGDLGGFLYRVKLDKPVNGQIKNIWGGQV</sequence>
<dbReference type="EMBL" id="AAVQ01000001">
    <property type="protein sequence ID" value="EAZ63512.2"/>
    <property type="molecule type" value="Genomic_DNA"/>
</dbReference>
<dbReference type="FunCoup" id="A3GGF4">
    <property type="interactions" value="54"/>
</dbReference>
<evidence type="ECO:0000256" key="3">
    <source>
        <dbReference type="PIRSR" id="PIRSR605511-2"/>
    </source>
</evidence>
<dbReference type="GO" id="GO:0005509">
    <property type="term" value="F:calcium ion binding"/>
    <property type="evidence" value="ECO:0007669"/>
    <property type="project" value="TreeGrafter"/>
</dbReference>
<dbReference type="eggNOG" id="KOG4499">
    <property type="taxonomic scope" value="Eukaryota"/>
</dbReference>
<reference evidence="5 6" key="1">
    <citation type="journal article" date="2007" name="Nat. Biotechnol.">
        <title>Genome sequence of the lignocellulose-bioconverting and xylose-fermenting yeast Pichia stipitis.</title>
        <authorList>
            <person name="Jeffries T.W."/>
            <person name="Grigoriev I.V."/>
            <person name="Grimwood J."/>
            <person name="Laplaza J.M."/>
            <person name="Aerts A."/>
            <person name="Salamov A."/>
            <person name="Schmutz J."/>
            <person name="Lindquist E."/>
            <person name="Dehal P."/>
            <person name="Shapiro H."/>
            <person name="Jin Y.S."/>
            <person name="Passoth V."/>
            <person name="Richardson P.M."/>
        </authorList>
    </citation>
    <scope>NUCLEOTIDE SEQUENCE [LARGE SCALE GENOMIC DNA]</scope>
    <source>
        <strain evidence="6">ATCC 58785 / CBS 6054 / NBRC 10063 / NRRL Y-11545</strain>
    </source>
</reference>
<keyword evidence="5" id="KW-0378">Hydrolase</keyword>
<keyword evidence="3" id="KW-0862">Zinc</keyword>
<dbReference type="HOGENOM" id="CLU_036110_3_0_1"/>
<dbReference type="STRING" id="322104.A3GGF4"/>
<dbReference type="Pfam" id="PF08450">
    <property type="entry name" value="SGL"/>
    <property type="match status" value="1"/>
</dbReference>
<dbReference type="SUPFAM" id="SSF63829">
    <property type="entry name" value="Calcium-dependent phosphotriesterase"/>
    <property type="match status" value="1"/>
</dbReference>
<evidence type="ECO:0000256" key="2">
    <source>
        <dbReference type="PIRSR" id="PIRSR605511-1"/>
    </source>
</evidence>
<dbReference type="OMA" id="PRISCCC"/>
<dbReference type="InParanoid" id="A3GGF4"/>